<sequence length="707" mass="80622">MAEREGRKMGRNTNTYTYHVETLQQWLPLTRLHILIHLIAVVSLCYYRLSHLFLHPPTPPWILITAAELLLSMLWFFNQAFRWRPVSRTTFIDKLPREDTLPGLDIFVCTLDPQKEPTVQVIDTVVSAIAMDYPSDKLAVYLSDDGGCPVTLYAMREAGAFAREWVPFCRKYGVKLRCPKVFFSPMGEDEHLLLQEGFKAHRDLIKAKYEKMQKNIEKFGSDPNNLRIVSDRAPLIEIINEEPGLPLLVYVSRERRPSLPHKFKGGALNTLLRVSGFLSNAPYFLVVDCDMYCNDPTSAKQAMCFFLDPQTSKDTAFVQFPQMFHNLSKKDIYDSQTRTAFKTMWQGMDGLRGPGLSGSGNYLSKSSLLFGSPNQKNDYMLDAEKYFGNSTGFIESMKVMRGQKSSKKSISREEMLKEALAVCSCSYENNTKWGTEVGFSYVILLESSATGYILHTRGWRSVYLYPKTPCFLGCAPTDIKEGMLQLVKWLSELLLLGFSKYSPFTHGFSSMSITHSLTYCFITMSSFYAIVFIIYGIVPQICLLKGIPVFPKVTDPWFAVFAFVYVSTQVQHLVEVLSGEGSMAMWWDEQRIWILKSVTSIFAMIDAMKKWVGLNKVKFSLSNKAVDKEKMKKYEEGRFDFQGAAVFMTPMVVLLIINIVGFFGGIWRVLNEKDFEEMFGQLFLVTYVMVLSYPILEAIVTMKSKSG</sequence>
<feature type="transmembrane region" description="Helical" evidence="10">
    <location>
        <begin position="517"/>
        <end position="537"/>
    </location>
</feature>
<feature type="binding site" evidence="8">
    <location>
        <position position="115"/>
    </location>
    <ligand>
        <name>UDP-alpha-D-glucose</name>
        <dbReference type="ChEBI" id="CHEBI:58885"/>
    </ligand>
</feature>
<dbReference type="InterPro" id="IPR005150">
    <property type="entry name" value="Cellulose_synth"/>
</dbReference>
<feature type="binding site" evidence="9">
    <location>
        <position position="264"/>
    </location>
    <ligand>
        <name>Mn(2+)</name>
        <dbReference type="ChEBI" id="CHEBI:29035"/>
    </ligand>
</feature>
<dbReference type="AlphaFoldDB" id="A0AAN9QK82"/>
<dbReference type="Pfam" id="PF03552">
    <property type="entry name" value="Cellulose_synt"/>
    <property type="match status" value="3"/>
</dbReference>
<evidence type="ECO:0000256" key="9">
    <source>
        <dbReference type="PIRSR" id="PIRSR605150-3"/>
    </source>
</evidence>
<dbReference type="SUPFAM" id="SSF53448">
    <property type="entry name" value="Nucleotide-diphospho-sugar transferases"/>
    <property type="match status" value="1"/>
</dbReference>
<proteinExistence type="predicted"/>
<reference evidence="11 12" key="1">
    <citation type="submission" date="2024-01" db="EMBL/GenBank/DDBJ databases">
        <title>The genomes of 5 underutilized Papilionoideae crops provide insights into root nodulation and disease resistanc.</title>
        <authorList>
            <person name="Jiang F."/>
        </authorList>
    </citation>
    <scope>NUCLEOTIDE SEQUENCE [LARGE SCALE GENOMIC DNA]</scope>
    <source>
        <strain evidence="11">JINMINGXINNONG_FW02</strain>
        <tissue evidence="11">Leaves</tissue>
    </source>
</reference>
<dbReference type="GO" id="GO:0016760">
    <property type="term" value="F:cellulose synthase (UDP-forming) activity"/>
    <property type="evidence" value="ECO:0007669"/>
    <property type="project" value="InterPro"/>
</dbReference>
<evidence type="ECO:0000256" key="3">
    <source>
        <dbReference type="ARBA" id="ARBA00022679"/>
    </source>
</evidence>
<feature type="binding site" evidence="8">
    <location>
        <position position="116"/>
    </location>
    <ligand>
        <name>UDP-alpha-D-glucose</name>
        <dbReference type="ChEBI" id="CHEBI:58885"/>
    </ligand>
</feature>
<keyword evidence="12" id="KW-1185">Reference proteome</keyword>
<evidence type="ECO:0000313" key="11">
    <source>
        <dbReference type="EMBL" id="KAK7334428.1"/>
    </source>
</evidence>
<dbReference type="Gene3D" id="3.90.550.10">
    <property type="entry name" value="Spore Coat Polysaccharide Biosynthesis Protein SpsA, Chain A"/>
    <property type="match status" value="2"/>
</dbReference>
<accession>A0AAN9QK82</accession>
<dbReference type="PANTHER" id="PTHR13301">
    <property type="entry name" value="X-BOX TRANSCRIPTION FACTOR-RELATED"/>
    <property type="match status" value="1"/>
</dbReference>
<dbReference type="GO" id="GO:0016020">
    <property type="term" value="C:membrane"/>
    <property type="evidence" value="ECO:0007669"/>
    <property type="project" value="InterPro"/>
</dbReference>
<keyword evidence="3" id="KW-0808">Transferase</keyword>
<dbReference type="GO" id="GO:0030244">
    <property type="term" value="P:cellulose biosynthetic process"/>
    <property type="evidence" value="ECO:0007669"/>
    <property type="project" value="InterPro"/>
</dbReference>
<evidence type="ECO:0000256" key="4">
    <source>
        <dbReference type="ARBA" id="ARBA00022692"/>
    </source>
</evidence>
<comment type="caution">
    <text evidence="11">The sequence shown here is derived from an EMBL/GenBank/DDBJ whole genome shotgun (WGS) entry which is preliminary data.</text>
</comment>
<dbReference type="EMBL" id="JAYMYR010000010">
    <property type="protein sequence ID" value="KAK7334428.1"/>
    <property type="molecule type" value="Genomic_DNA"/>
</dbReference>
<keyword evidence="5 10" id="KW-1133">Transmembrane helix</keyword>
<evidence type="ECO:0000256" key="6">
    <source>
        <dbReference type="ARBA" id="ARBA00023136"/>
    </source>
</evidence>
<dbReference type="GO" id="GO:0012505">
    <property type="term" value="C:endomembrane system"/>
    <property type="evidence" value="ECO:0007669"/>
    <property type="project" value="UniProtKB-SubCell"/>
</dbReference>
<organism evidence="11 12">
    <name type="scientific">Phaseolus coccineus</name>
    <name type="common">Scarlet runner bean</name>
    <name type="synonym">Phaseolus multiflorus</name>
    <dbReference type="NCBI Taxonomy" id="3886"/>
    <lineage>
        <taxon>Eukaryota</taxon>
        <taxon>Viridiplantae</taxon>
        <taxon>Streptophyta</taxon>
        <taxon>Embryophyta</taxon>
        <taxon>Tracheophyta</taxon>
        <taxon>Spermatophyta</taxon>
        <taxon>Magnoliopsida</taxon>
        <taxon>eudicotyledons</taxon>
        <taxon>Gunneridae</taxon>
        <taxon>Pentapetalae</taxon>
        <taxon>rosids</taxon>
        <taxon>fabids</taxon>
        <taxon>Fabales</taxon>
        <taxon>Fabaceae</taxon>
        <taxon>Papilionoideae</taxon>
        <taxon>50 kb inversion clade</taxon>
        <taxon>NPAAA clade</taxon>
        <taxon>indigoferoid/millettioid clade</taxon>
        <taxon>Phaseoleae</taxon>
        <taxon>Phaseolus</taxon>
    </lineage>
</organism>
<dbReference type="FunFam" id="3.90.550.10:FF:000194">
    <property type="entry name" value="Cellulose synthase-like protein G2 isoform A"/>
    <property type="match status" value="1"/>
</dbReference>
<evidence type="ECO:0000256" key="8">
    <source>
        <dbReference type="PIRSR" id="PIRSR605150-2"/>
    </source>
</evidence>
<dbReference type="InterPro" id="IPR029044">
    <property type="entry name" value="Nucleotide-diphossugar_trans"/>
</dbReference>
<comment type="subcellular location">
    <subcellularLocation>
        <location evidence="1">Endomembrane system</location>
        <topology evidence="1">Multi-pass membrane protein</topology>
    </subcellularLocation>
</comment>
<evidence type="ECO:0000256" key="5">
    <source>
        <dbReference type="ARBA" id="ARBA00022989"/>
    </source>
</evidence>
<evidence type="ECO:0000256" key="1">
    <source>
        <dbReference type="ARBA" id="ARBA00004127"/>
    </source>
</evidence>
<evidence type="ECO:0000256" key="2">
    <source>
        <dbReference type="ARBA" id="ARBA00022676"/>
    </source>
</evidence>
<feature type="transmembrane region" description="Helical" evidence="10">
    <location>
        <begin position="641"/>
        <end position="666"/>
    </location>
</feature>
<dbReference type="FunFam" id="3.90.550.10:FF:000216">
    <property type="entry name" value="Cellulose synthase-like protein G2"/>
    <property type="match status" value="1"/>
</dbReference>
<evidence type="ECO:0000313" key="12">
    <source>
        <dbReference type="Proteomes" id="UP001374584"/>
    </source>
</evidence>
<keyword evidence="6 10" id="KW-0472">Membrane</keyword>
<dbReference type="GO" id="GO:0071555">
    <property type="term" value="P:cell wall organization"/>
    <property type="evidence" value="ECO:0007669"/>
    <property type="project" value="UniProtKB-KW"/>
</dbReference>
<keyword evidence="7" id="KW-0961">Cell wall biogenesis/degradation</keyword>
<feature type="binding site" evidence="8">
    <location>
        <position position="145"/>
    </location>
    <ligand>
        <name>UDP-alpha-D-glucose</name>
        <dbReference type="ChEBI" id="CHEBI:58885"/>
    </ligand>
</feature>
<keyword evidence="4 10" id="KW-0812">Transmembrane</keyword>
<evidence type="ECO:0008006" key="13">
    <source>
        <dbReference type="Google" id="ProtNLM"/>
    </source>
</evidence>
<protein>
    <recommendedName>
        <fullName evidence="13">Cellulose synthase-like protein G1</fullName>
    </recommendedName>
</protein>
<gene>
    <name evidence="11" type="ORF">VNO80_26185</name>
</gene>
<name>A0AAN9QK82_PHACN</name>
<keyword evidence="2" id="KW-0328">Glycosyltransferase</keyword>
<evidence type="ECO:0000256" key="10">
    <source>
        <dbReference type="SAM" id="Phobius"/>
    </source>
</evidence>
<dbReference type="Proteomes" id="UP001374584">
    <property type="component" value="Unassembled WGS sequence"/>
</dbReference>
<feature type="transmembrane region" description="Helical" evidence="10">
    <location>
        <begin position="678"/>
        <end position="696"/>
    </location>
</feature>
<feature type="binding site" evidence="9">
    <location>
        <position position="288"/>
    </location>
    <ligand>
        <name>Mn(2+)</name>
        <dbReference type="ChEBI" id="CHEBI:29035"/>
    </ligand>
</feature>
<evidence type="ECO:0000256" key="7">
    <source>
        <dbReference type="ARBA" id="ARBA00023316"/>
    </source>
</evidence>